<evidence type="ECO:0000313" key="3">
    <source>
        <dbReference type="Proteomes" id="UP000298340"/>
    </source>
</evidence>
<dbReference type="InterPro" id="IPR000873">
    <property type="entry name" value="AMP-dep_synth/lig_dom"/>
</dbReference>
<dbReference type="Gene3D" id="3.40.50.980">
    <property type="match status" value="1"/>
</dbReference>
<gene>
    <name evidence="2" type="ORF">D0809_30485</name>
</gene>
<comment type="caution">
    <text evidence="2">The sequence shown here is derived from an EMBL/GenBank/DDBJ whole genome shotgun (WGS) entry which is preliminary data.</text>
</comment>
<name>A0A4Y7U3U7_9FLAO</name>
<dbReference type="AlphaFoldDB" id="A0A4Y7U3U7"/>
<dbReference type="PANTHER" id="PTHR45527:SF1">
    <property type="entry name" value="FATTY ACID SYNTHASE"/>
    <property type="match status" value="1"/>
</dbReference>
<organism evidence="2 3">
    <name type="scientific">Flavobacterium circumlabens</name>
    <dbReference type="NCBI Taxonomy" id="2133765"/>
    <lineage>
        <taxon>Bacteria</taxon>
        <taxon>Pseudomonadati</taxon>
        <taxon>Bacteroidota</taxon>
        <taxon>Flavobacteriia</taxon>
        <taxon>Flavobacteriales</taxon>
        <taxon>Flavobacteriaceae</taxon>
        <taxon>Flavobacterium</taxon>
    </lineage>
</organism>
<accession>A0A4Y7U3U7</accession>
<dbReference type="Proteomes" id="UP000298340">
    <property type="component" value="Unassembled WGS sequence"/>
</dbReference>
<reference evidence="2 3" key="1">
    <citation type="journal article" date="2018" name="Syst. Appl. Microbiol.">
        <title>Flavobacterium circumlabens sp. nov. and Flavobacterium cupreum sp. nov., two psychrotrophic species isolated from Antarctic environmental samples.</title>
        <authorList>
            <person name="Kralova S."/>
            <person name="Busse H.J."/>
            <person name="Svec P."/>
            <person name="Maslanova I."/>
            <person name="Stankova E."/>
            <person name="Bartak M."/>
            <person name="Sedlacek I."/>
        </authorList>
    </citation>
    <scope>NUCLEOTIDE SEQUENCE [LARGE SCALE GENOMIC DNA]</scope>
    <source>
        <strain evidence="2 3">CCM 8828</strain>
    </source>
</reference>
<proteinExistence type="predicted"/>
<dbReference type="RefSeq" id="WP_134092619.1">
    <property type="nucleotide sequence ID" value="NZ_QWDN01001277.1"/>
</dbReference>
<dbReference type="GO" id="GO:0005829">
    <property type="term" value="C:cytosol"/>
    <property type="evidence" value="ECO:0007669"/>
    <property type="project" value="TreeGrafter"/>
</dbReference>
<dbReference type="GO" id="GO:0043041">
    <property type="term" value="P:amino acid activation for nonribosomal peptide biosynthetic process"/>
    <property type="evidence" value="ECO:0007669"/>
    <property type="project" value="TreeGrafter"/>
</dbReference>
<feature type="non-terminal residue" evidence="2">
    <location>
        <position position="1"/>
    </location>
</feature>
<dbReference type="Pfam" id="PF00501">
    <property type="entry name" value="AMP-binding"/>
    <property type="match status" value="1"/>
</dbReference>
<evidence type="ECO:0000313" key="2">
    <source>
        <dbReference type="EMBL" id="TEB40462.1"/>
    </source>
</evidence>
<evidence type="ECO:0000259" key="1">
    <source>
        <dbReference type="Pfam" id="PF00501"/>
    </source>
</evidence>
<dbReference type="Gene3D" id="2.30.38.10">
    <property type="entry name" value="Luciferase, Domain 3"/>
    <property type="match status" value="1"/>
</dbReference>
<dbReference type="PANTHER" id="PTHR45527">
    <property type="entry name" value="NONRIBOSOMAL PEPTIDE SYNTHETASE"/>
    <property type="match status" value="1"/>
</dbReference>
<feature type="domain" description="AMP-dependent synthetase/ligase" evidence="1">
    <location>
        <begin position="1"/>
        <end position="70"/>
    </location>
</feature>
<dbReference type="GO" id="GO:0031177">
    <property type="term" value="F:phosphopantetheine binding"/>
    <property type="evidence" value="ECO:0007669"/>
    <property type="project" value="TreeGrafter"/>
</dbReference>
<sequence length="98" mass="10523">LHNLYGPTEAAIDVTAINLSEIDVLKEGVSIGKPIANTSIYIVNNSLGLQPFGVPGELLISGIQVARGYLNLPELTQDRFIADPFRAGQQVYRTGDIA</sequence>
<dbReference type="SUPFAM" id="SSF56801">
    <property type="entry name" value="Acetyl-CoA synthetase-like"/>
    <property type="match status" value="1"/>
</dbReference>
<protein>
    <recommendedName>
        <fullName evidence="1">AMP-dependent synthetase/ligase domain-containing protein</fullName>
    </recommendedName>
</protein>
<feature type="non-terminal residue" evidence="2">
    <location>
        <position position="98"/>
    </location>
</feature>
<dbReference type="GO" id="GO:0044550">
    <property type="term" value="P:secondary metabolite biosynthetic process"/>
    <property type="evidence" value="ECO:0007669"/>
    <property type="project" value="TreeGrafter"/>
</dbReference>
<dbReference type="EMBL" id="QWDN01001277">
    <property type="protein sequence ID" value="TEB40462.1"/>
    <property type="molecule type" value="Genomic_DNA"/>
</dbReference>